<sequence length="204" mass="22751">MFTVIRADQLEFDPRPQMSQIFADGFSQWLGYFSKDNQAIARAFAHMFVLNQFYVAVTDERKITAMAACTDGTASSVKLNSKELRKHLGLVKGTLAGVILKKEFEATKAVKTTTDAPISTHGSIEFVGTAPECRGQGAASAIIRHMVENVPFDQFLIEEVADTNMPAMNLYQKLGFQEYKRKSIPQKKAEKIGINHIISLKYVK</sequence>
<dbReference type="Pfam" id="PF00583">
    <property type="entry name" value="Acetyltransf_1"/>
    <property type="match status" value="1"/>
</dbReference>
<feature type="domain" description="N-acetyltransferase" evidence="1">
    <location>
        <begin position="52"/>
        <end position="204"/>
    </location>
</feature>
<name>A0A559IXL3_9BACL</name>
<dbReference type="GO" id="GO:0016747">
    <property type="term" value="F:acyltransferase activity, transferring groups other than amino-acyl groups"/>
    <property type="evidence" value="ECO:0007669"/>
    <property type="project" value="InterPro"/>
</dbReference>
<organism evidence="2 3">
    <name type="scientific">Paenibacillus agilis</name>
    <dbReference type="NCBI Taxonomy" id="3020863"/>
    <lineage>
        <taxon>Bacteria</taxon>
        <taxon>Bacillati</taxon>
        <taxon>Bacillota</taxon>
        <taxon>Bacilli</taxon>
        <taxon>Bacillales</taxon>
        <taxon>Paenibacillaceae</taxon>
        <taxon>Paenibacillus</taxon>
    </lineage>
</organism>
<evidence type="ECO:0000259" key="1">
    <source>
        <dbReference type="PROSITE" id="PS51186"/>
    </source>
</evidence>
<accession>A0A559IXL3</accession>
<dbReference type="SUPFAM" id="SSF55729">
    <property type="entry name" value="Acyl-CoA N-acyltransferases (Nat)"/>
    <property type="match status" value="1"/>
</dbReference>
<dbReference type="CDD" id="cd04301">
    <property type="entry name" value="NAT_SF"/>
    <property type="match status" value="1"/>
</dbReference>
<dbReference type="Gene3D" id="3.40.630.30">
    <property type="match status" value="1"/>
</dbReference>
<evidence type="ECO:0000313" key="3">
    <source>
        <dbReference type="Proteomes" id="UP000318102"/>
    </source>
</evidence>
<protein>
    <submittedName>
        <fullName evidence="2">GNAT family N-acetyltransferase</fullName>
    </submittedName>
</protein>
<gene>
    <name evidence="2" type="ORF">FPZ44_04470</name>
</gene>
<dbReference type="PROSITE" id="PS51186">
    <property type="entry name" value="GNAT"/>
    <property type="match status" value="1"/>
</dbReference>
<dbReference type="InterPro" id="IPR000182">
    <property type="entry name" value="GNAT_dom"/>
</dbReference>
<dbReference type="OrthoDB" id="9799092at2"/>
<proteinExistence type="predicted"/>
<keyword evidence="3" id="KW-1185">Reference proteome</keyword>
<evidence type="ECO:0000313" key="2">
    <source>
        <dbReference type="EMBL" id="TVX92380.1"/>
    </source>
</evidence>
<dbReference type="RefSeq" id="WP_144987792.1">
    <property type="nucleotide sequence ID" value="NZ_VNJK01000001.1"/>
</dbReference>
<dbReference type="InterPro" id="IPR016181">
    <property type="entry name" value="Acyl_CoA_acyltransferase"/>
</dbReference>
<comment type="caution">
    <text evidence="2">The sequence shown here is derived from an EMBL/GenBank/DDBJ whole genome shotgun (WGS) entry which is preliminary data.</text>
</comment>
<reference evidence="2 3" key="1">
    <citation type="submission" date="2019-07" db="EMBL/GenBank/DDBJ databases">
        <authorList>
            <person name="Kim J."/>
        </authorList>
    </citation>
    <scope>NUCLEOTIDE SEQUENCE [LARGE SCALE GENOMIC DNA]</scope>
    <source>
        <strain evidence="2 3">N4</strain>
    </source>
</reference>
<dbReference type="Proteomes" id="UP000318102">
    <property type="component" value="Unassembled WGS sequence"/>
</dbReference>
<dbReference type="AlphaFoldDB" id="A0A559IXL3"/>
<dbReference type="EMBL" id="VNJK01000001">
    <property type="protein sequence ID" value="TVX92380.1"/>
    <property type="molecule type" value="Genomic_DNA"/>
</dbReference>